<keyword evidence="3" id="KW-1185">Reference proteome</keyword>
<dbReference type="Proteomes" id="UP001222027">
    <property type="component" value="Unassembled WGS sequence"/>
</dbReference>
<evidence type="ECO:0000313" key="2">
    <source>
        <dbReference type="EMBL" id="KAJ8511975.1"/>
    </source>
</evidence>
<sequence>MADLPSSSGLPAITENGDHSSLRQLSMESHIKWLEAKLNKYQNEAEANAQEISECNPGKATSDEEEETLDANMCHAETAVQESAGSIRA</sequence>
<comment type="caution">
    <text evidence="2">The sequence shown here is derived from an EMBL/GenBank/DDBJ whole genome shotgun (WGS) entry which is preliminary data.</text>
</comment>
<dbReference type="EMBL" id="JAQQAF010000001">
    <property type="protein sequence ID" value="KAJ8511975.1"/>
    <property type="molecule type" value="Genomic_DNA"/>
</dbReference>
<dbReference type="AlphaFoldDB" id="A0AAV8RXZ5"/>
<organism evidence="2 3">
    <name type="scientific">Ensete ventricosum</name>
    <name type="common">Abyssinian banana</name>
    <name type="synonym">Musa ensete</name>
    <dbReference type="NCBI Taxonomy" id="4639"/>
    <lineage>
        <taxon>Eukaryota</taxon>
        <taxon>Viridiplantae</taxon>
        <taxon>Streptophyta</taxon>
        <taxon>Embryophyta</taxon>
        <taxon>Tracheophyta</taxon>
        <taxon>Spermatophyta</taxon>
        <taxon>Magnoliopsida</taxon>
        <taxon>Liliopsida</taxon>
        <taxon>Zingiberales</taxon>
        <taxon>Musaceae</taxon>
        <taxon>Ensete</taxon>
    </lineage>
</organism>
<feature type="region of interest" description="Disordered" evidence="1">
    <location>
        <begin position="49"/>
        <end position="68"/>
    </location>
</feature>
<feature type="region of interest" description="Disordered" evidence="1">
    <location>
        <begin position="1"/>
        <end position="22"/>
    </location>
</feature>
<evidence type="ECO:0000256" key="1">
    <source>
        <dbReference type="SAM" id="MobiDB-lite"/>
    </source>
</evidence>
<accession>A0AAV8RXZ5</accession>
<protein>
    <submittedName>
        <fullName evidence="2">Uncharacterized protein</fullName>
    </submittedName>
</protein>
<name>A0AAV8RXZ5_ENSVE</name>
<gene>
    <name evidence="2" type="ORF">OPV22_002409</name>
</gene>
<evidence type="ECO:0000313" key="3">
    <source>
        <dbReference type="Proteomes" id="UP001222027"/>
    </source>
</evidence>
<proteinExistence type="predicted"/>
<reference evidence="2 3" key="1">
    <citation type="submission" date="2022-12" db="EMBL/GenBank/DDBJ databases">
        <title>Chromosome-scale assembly of the Ensete ventricosum genome.</title>
        <authorList>
            <person name="Dussert Y."/>
            <person name="Stocks J."/>
            <person name="Wendawek A."/>
            <person name="Woldeyes F."/>
            <person name="Nichols R.A."/>
            <person name="Borrell J.S."/>
        </authorList>
    </citation>
    <scope>NUCLEOTIDE SEQUENCE [LARGE SCALE GENOMIC DNA]</scope>
    <source>
        <strain evidence="3">cv. Maze</strain>
        <tissue evidence="2">Seeds</tissue>
    </source>
</reference>